<evidence type="ECO:0000313" key="1">
    <source>
        <dbReference type="EMBL" id="MFF0543223.1"/>
    </source>
</evidence>
<dbReference type="Proteomes" id="UP001601444">
    <property type="component" value="Unassembled WGS sequence"/>
</dbReference>
<dbReference type="PANTHER" id="PTHR30348">
    <property type="entry name" value="UNCHARACTERIZED PROTEIN YECE"/>
    <property type="match status" value="1"/>
</dbReference>
<protein>
    <submittedName>
        <fullName evidence="1">DUF72 domain-containing protein</fullName>
    </submittedName>
</protein>
<keyword evidence="2" id="KW-1185">Reference proteome</keyword>
<gene>
    <name evidence="1" type="ORF">ACFYTF_10330</name>
</gene>
<organism evidence="1 2">
    <name type="scientific">Nocardia thailandica</name>
    <dbReference type="NCBI Taxonomy" id="257275"/>
    <lineage>
        <taxon>Bacteria</taxon>
        <taxon>Bacillati</taxon>
        <taxon>Actinomycetota</taxon>
        <taxon>Actinomycetes</taxon>
        <taxon>Mycobacteriales</taxon>
        <taxon>Nocardiaceae</taxon>
        <taxon>Nocardia</taxon>
    </lineage>
</organism>
<dbReference type="RefSeq" id="WP_387699904.1">
    <property type="nucleotide sequence ID" value="NZ_JBIAMX010000005.1"/>
</dbReference>
<evidence type="ECO:0000313" key="2">
    <source>
        <dbReference type="Proteomes" id="UP001601444"/>
    </source>
</evidence>
<reference evidence="1 2" key="1">
    <citation type="submission" date="2024-10" db="EMBL/GenBank/DDBJ databases">
        <title>The Natural Products Discovery Center: Release of the First 8490 Sequenced Strains for Exploring Actinobacteria Biosynthetic Diversity.</title>
        <authorList>
            <person name="Kalkreuter E."/>
            <person name="Kautsar S.A."/>
            <person name="Yang D."/>
            <person name="Bader C.D."/>
            <person name="Teijaro C.N."/>
            <person name="Fluegel L."/>
            <person name="Davis C.M."/>
            <person name="Simpson J.R."/>
            <person name="Lauterbach L."/>
            <person name="Steele A.D."/>
            <person name="Gui C."/>
            <person name="Meng S."/>
            <person name="Li G."/>
            <person name="Viehrig K."/>
            <person name="Ye F."/>
            <person name="Su P."/>
            <person name="Kiefer A.F."/>
            <person name="Nichols A."/>
            <person name="Cepeda A.J."/>
            <person name="Yan W."/>
            <person name="Fan B."/>
            <person name="Jiang Y."/>
            <person name="Adhikari A."/>
            <person name="Zheng C.-J."/>
            <person name="Schuster L."/>
            <person name="Cowan T.M."/>
            <person name="Smanski M.J."/>
            <person name="Chevrette M.G."/>
            <person name="De Carvalho L.P.S."/>
            <person name="Shen B."/>
        </authorList>
    </citation>
    <scope>NUCLEOTIDE SEQUENCE [LARGE SCALE GENOMIC DNA]</scope>
    <source>
        <strain evidence="1 2">NPDC004045</strain>
    </source>
</reference>
<dbReference type="EMBL" id="JBIAMX010000005">
    <property type="protein sequence ID" value="MFF0543223.1"/>
    <property type="molecule type" value="Genomic_DNA"/>
</dbReference>
<comment type="caution">
    <text evidence="1">The sequence shown here is derived from an EMBL/GenBank/DDBJ whole genome shotgun (WGS) entry which is preliminary data.</text>
</comment>
<proteinExistence type="predicted"/>
<sequence length="280" mass="31321">MRRLDVGCAMWTHPQWQERLPAPGERLRAYAGYCTAVEGNTTFYATPSAATVESWARQTEPDFRFVLKLPRPITHEHRLMGAEAPLASFLDTMAPLGPRLHALWIQLPAGFGPAELGALARFQRALPSGLRCVVEVRHPAFFHDERAATQLERVLGRIGAEWVPFDTTVLFDGPAADPSEFEARSKKPRLPRRTRALTEFPIVRYHGRADRAVTVAGWAPWVAQARQWLAEGRSPTVFVHTPDNAAARDLARQFHDEVRAGVPDLRPLPTPPATEPMTLF</sequence>
<dbReference type="Pfam" id="PF01904">
    <property type="entry name" value="DUF72"/>
    <property type="match status" value="1"/>
</dbReference>
<accession>A0ABW6PLT8</accession>
<dbReference type="Gene3D" id="3.20.20.410">
    <property type="entry name" value="Protein of unknown function UPF0759"/>
    <property type="match status" value="1"/>
</dbReference>
<name>A0ABW6PLT8_9NOCA</name>
<dbReference type="PANTHER" id="PTHR30348:SF9">
    <property type="entry name" value="UPF0759 PROTEIN YECE"/>
    <property type="match status" value="1"/>
</dbReference>
<dbReference type="InterPro" id="IPR002763">
    <property type="entry name" value="DUF72"/>
</dbReference>
<dbReference type="SUPFAM" id="SSF117396">
    <property type="entry name" value="TM1631-like"/>
    <property type="match status" value="1"/>
</dbReference>
<dbReference type="InterPro" id="IPR036520">
    <property type="entry name" value="UPF0759_sf"/>
</dbReference>